<comment type="caution">
    <text evidence="2">The sequence shown here is derived from an EMBL/GenBank/DDBJ whole genome shotgun (WGS) entry which is preliminary data.</text>
</comment>
<feature type="region of interest" description="Disordered" evidence="1">
    <location>
        <begin position="50"/>
        <end position="69"/>
    </location>
</feature>
<proteinExistence type="predicted"/>
<sequence>MAGCVEWWRRRLQELWIRVPLESPMALWFHEEGRGQNELGILDPFTIPDPGGSVNREGSVRSAPGRSAKPYTAQAYTRHSIRVQ</sequence>
<dbReference type="EMBL" id="JBBPBM010000041">
    <property type="protein sequence ID" value="KAK8525051.1"/>
    <property type="molecule type" value="Genomic_DNA"/>
</dbReference>
<reference evidence="2 3" key="1">
    <citation type="journal article" date="2024" name="G3 (Bethesda)">
        <title>Genome assembly of Hibiscus sabdariffa L. provides insights into metabolisms of medicinal natural products.</title>
        <authorList>
            <person name="Kim T."/>
        </authorList>
    </citation>
    <scope>NUCLEOTIDE SEQUENCE [LARGE SCALE GENOMIC DNA]</scope>
    <source>
        <strain evidence="2">TK-2024</strain>
        <tissue evidence="2">Old leaves</tissue>
    </source>
</reference>
<dbReference type="Proteomes" id="UP001472677">
    <property type="component" value="Unassembled WGS sequence"/>
</dbReference>
<keyword evidence="3" id="KW-1185">Reference proteome</keyword>
<evidence type="ECO:0000313" key="2">
    <source>
        <dbReference type="EMBL" id="KAK8525051.1"/>
    </source>
</evidence>
<organism evidence="2 3">
    <name type="scientific">Hibiscus sabdariffa</name>
    <name type="common">roselle</name>
    <dbReference type="NCBI Taxonomy" id="183260"/>
    <lineage>
        <taxon>Eukaryota</taxon>
        <taxon>Viridiplantae</taxon>
        <taxon>Streptophyta</taxon>
        <taxon>Embryophyta</taxon>
        <taxon>Tracheophyta</taxon>
        <taxon>Spermatophyta</taxon>
        <taxon>Magnoliopsida</taxon>
        <taxon>eudicotyledons</taxon>
        <taxon>Gunneridae</taxon>
        <taxon>Pentapetalae</taxon>
        <taxon>rosids</taxon>
        <taxon>malvids</taxon>
        <taxon>Malvales</taxon>
        <taxon>Malvaceae</taxon>
        <taxon>Malvoideae</taxon>
        <taxon>Hibiscus</taxon>
    </lineage>
</organism>
<protein>
    <submittedName>
        <fullName evidence="2">Uncharacterized protein</fullName>
    </submittedName>
</protein>
<evidence type="ECO:0000256" key="1">
    <source>
        <dbReference type="SAM" id="MobiDB-lite"/>
    </source>
</evidence>
<gene>
    <name evidence="2" type="ORF">V6N12_029899</name>
</gene>
<evidence type="ECO:0000313" key="3">
    <source>
        <dbReference type="Proteomes" id="UP001472677"/>
    </source>
</evidence>
<accession>A0ABR2CXG5</accession>
<name>A0ABR2CXG5_9ROSI</name>